<evidence type="ECO:0000256" key="3">
    <source>
        <dbReference type="ARBA" id="ARBA00004647"/>
    </source>
</evidence>
<evidence type="ECO:0000256" key="1">
    <source>
        <dbReference type="ARBA" id="ARBA00004114"/>
    </source>
</evidence>
<evidence type="ECO:0000313" key="21">
    <source>
        <dbReference type="Proteomes" id="UP000694397"/>
    </source>
</evidence>
<name>A0A8C9U9S8_SCLFO</name>
<evidence type="ECO:0000256" key="13">
    <source>
        <dbReference type="ARBA" id="ARBA00023212"/>
    </source>
</evidence>
<evidence type="ECO:0000256" key="14">
    <source>
        <dbReference type="ARBA" id="ARBA00023273"/>
    </source>
</evidence>
<keyword evidence="11 18" id="KW-0175">Coiled coil</keyword>
<organism evidence="20 21">
    <name type="scientific">Scleropages formosus</name>
    <name type="common">Asian bonytongue</name>
    <name type="synonym">Osteoglossum formosum</name>
    <dbReference type="NCBI Taxonomy" id="113540"/>
    <lineage>
        <taxon>Eukaryota</taxon>
        <taxon>Metazoa</taxon>
        <taxon>Chordata</taxon>
        <taxon>Craniata</taxon>
        <taxon>Vertebrata</taxon>
        <taxon>Euteleostomi</taxon>
        <taxon>Actinopterygii</taxon>
        <taxon>Neopterygii</taxon>
        <taxon>Teleostei</taxon>
        <taxon>Osteoglossocephala</taxon>
        <taxon>Osteoglossomorpha</taxon>
        <taxon>Osteoglossiformes</taxon>
        <taxon>Osteoglossidae</taxon>
        <taxon>Scleropages</taxon>
    </lineage>
</organism>
<evidence type="ECO:0000256" key="18">
    <source>
        <dbReference type="SAM" id="Coils"/>
    </source>
</evidence>
<evidence type="ECO:0000256" key="19">
    <source>
        <dbReference type="SAM" id="MobiDB-lite"/>
    </source>
</evidence>
<dbReference type="Ensembl" id="ENSSFOT00015041493.1">
    <property type="protein sequence ID" value="ENSSFOP00015060179.1"/>
    <property type="gene ID" value="ENSSFOG00015013791.2"/>
</dbReference>
<dbReference type="PANTHER" id="PTHR23162">
    <property type="entry name" value="OUTER DENSE FIBER OF SPERM TAILS 2"/>
    <property type="match status" value="1"/>
</dbReference>
<evidence type="ECO:0000256" key="15">
    <source>
        <dbReference type="ARBA" id="ARBA00040458"/>
    </source>
</evidence>
<dbReference type="GO" id="GO:0005814">
    <property type="term" value="C:centriole"/>
    <property type="evidence" value="ECO:0007669"/>
    <property type="project" value="UniProtKB-SubCell"/>
</dbReference>
<dbReference type="GO" id="GO:0030154">
    <property type="term" value="P:cell differentiation"/>
    <property type="evidence" value="ECO:0007669"/>
    <property type="project" value="UniProtKB-KW"/>
</dbReference>
<evidence type="ECO:0000256" key="17">
    <source>
        <dbReference type="ARBA" id="ARBA00043200"/>
    </source>
</evidence>
<feature type="coiled-coil region" evidence="18">
    <location>
        <begin position="488"/>
        <end position="582"/>
    </location>
</feature>
<reference evidence="20" key="3">
    <citation type="submission" date="2025-09" db="UniProtKB">
        <authorList>
            <consortium name="Ensembl"/>
        </authorList>
    </citation>
    <scope>IDENTIFICATION</scope>
</reference>
<keyword evidence="8" id="KW-0221">Differentiation</keyword>
<dbReference type="InterPro" id="IPR026099">
    <property type="entry name" value="Odf2-rel"/>
</dbReference>
<reference evidence="20 21" key="1">
    <citation type="submission" date="2019-04" db="EMBL/GenBank/DDBJ databases">
        <authorList>
            <consortium name="Wellcome Sanger Institute Data Sharing"/>
        </authorList>
    </citation>
    <scope>NUCLEOTIDE SEQUENCE [LARGE SCALE GENOMIC DNA]</scope>
</reference>
<proteinExistence type="inferred from homology"/>
<evidence type="ECO:0000256" key="4">
    <source>
        <dbReference type="ARBA" id="ARBA00009316"/>
    </source>
</evidence>
<accession>A0A8C9U9S8</accession>
<dbReference type="GeneTree" id="ENSGT00530000063497"/>
<dbReference type="AlphaFoldDB" id="A0A8C9U9S8"/>
<evidence type="ECO:0000256" key="9">
    <source>
        <dbReference type="ARBA" id="ARBA00022846"/>
    </source>
</evidence>
<dbReference type="GO" id="GO:0005813">
    <property type="term" value="C:centrosome"/>
    <property type="evidence" value="ECO:0007669"/>
    <property type="project" value="TreeGrafter"/>
</dbReference>
<feature type="coiled-coil region" evidence="18">
    <location>
        <begin position="275"/>
        <end position="302"/>
    </location>
</feature>
<evidence type="ECO:0000256" key="10">
    <source>
        <dbReference type="ARBA" id="ARBA00022871"/>
    </source>
</evidence>
<sequence length="619" mass="70074">MKTRTGSPPLHVHVTESTPVHVHVKRNQKSKSAGKTQAAAKGGPGGLRSTALVKTRVPWIPPGKTSLRDASSKWEGPTNRLDIAPLSEPSSLAGMLRPEDLSADEEDVLHGRIHLYERKIDNLVTEVNSLKNEVELCKREHLLERQSEQLSASQRVIREQEEELAEAAKELEVSEKENSRLRLSMEKIQEETDYTRCEAWIPKGSLAFAPPCRSSSAVNRPPEQLMTVLNHFKLSFASLLARQKELLLQKLETFEGTNRTLRSLLREHHMRETETVRLSEQKESLLRRLTDLEAENTHLLVKLQERGEEVDQLTVLLQTEKDNAKTTGELSKVLESTRAHLQGQLRSKEAENNRLAIQIRNLDRVANQHRGEMAHVVEQLRELKQRADADKEALKKATRAQKQRAERSEDAVGQLGTQLLEKETQLADAVSAAESWNSRHSQLLKEKNHMEMEITVLNRKTISCQPLCPSQATLAAMEEKLTLSQSDVQQVKASVKQYESLVESYKTQVQKTRAEADEYALKLEMTEKEAQSLREDLKRQTEQARGRLQGRLAQLEPLPEALKQAELQLQEAQERERAQERRSMELSGALAELRLKVCFSVCVYDGPSESGRGESSDPF</sequence>
<keyword evidence="13" id="KW-0206">Cytoskeleton</keyword>
<protein>
    <recommendedName>
        <fullName evidence="15">Outer dense fiber protein 2</fullName>
    </recommendedName>
    <alternativeName>
        <fullName evidence="16">Cenexin</fullName>
    </alternativeName>
    <alternativeName>
        <fullName evidence="17">Outer dense fiber of sperm tails protein 2</fullName>
    </alternativeName>
</protein>
<dbReference type="GO" id="GO:0031514">
    <property type="term" value="C:motile cilium"/>
    <property type="evidence" value="ECO:0007669"/>
    <property type="project" value="UniProtKB-SubCell"/>
</dbReference>
<keyword evidence="10" id="KW-0744">Spermatogenesis</keyword>
<keyword evidence="14" id="KW-0966">Cell projection</keyword>
<evidence type="ECO:0000256" key="2">
    <source>
        <dbReference type="ARBA" id="ARBA00004230"/>
    </source>
</evidence>
<feature type="region of interest" description="Disordered" evidence="19">
    <location>
        <begin position="389"/>
        <end position="414"/>
    </location>
</feature>
<dbReference type="PANTHER" id="PTHR23162:SF8">
    <property type="entry name" value="OUTER DENSE FIBER PROTEIN 2"/>
    <property type="match status" value="1"/>
</dbReference>
<comment type="similarity">
    <text evidence="4">Belongs to the ODF2 family.</text>
</comment>
<keyword evidence="21" id="KW-1185">Reference proteome</keyword>
<keyword evidence="9" id="KW-0282">Flagellum</keyword>
<evidence type="ECO:0000256" key="8">
    <source>
        <dbReference type="ARBA" id="ARBA00022782"/>
    </source>
</evidence>
<keyword evidence="5" id="KW-0217">Developmental protein</keyword>
<keyword evidence="7" id="KW-0493">Microtubule</keyword>
<dbReference type="Proteomes" id="UP000694397">
    <property type="component" value="Chromosome 6"/>
</dbReference>
<evidence type="ECO:0000256" key="6">
    <source>
        <dbReference type="ARBA" id="ARBA00022490"/>
    </source>
</evidence>
<keyword evidence="6" id="KW-0963">Cytoplasm</keyword>
<gene>
    <name evidence="20" type="primary">odf2a</name>
</gene>
<evidence type="ECO:0000256" key="11">
    <source>
        <dbReference type="ARBA" id="ARBA00023054"/>
    </source>
</evidence>
<evidence type="ECO:0000256" key="16">
    <source>
        <dbReference type="ARBA" id="ARBA00041830"/>
    </source>
</evidence>
<reference evidence="20" key="2">
    <citation type="submission" date="2025-08" db="UniProtKB">
        <authorList>
            <consortium name="Ensembl"/>
        </authorList>
    </citation>
    <scope>IDENTIFICATION</scope>
</reference>
<dbReference type="GO" id="GO:0007283">
    <property type="term" value="P:spermatogenesis"/>
    <property type="evidence" value="ECO:0007669"/>
    <property type="project" value="UniProtKB-KW"/>
</dbReference>
<feature type="coiled-coil region" evidence="18">
    <location>
        <begin position="113"/>
        <end position="191"/>
    </location>
</feature>
<comment type="subcellular location">
    <subcellularLocation>
        <location evidence="2">Cell projection</location>
        <location evidence="2">Cilium</location>
        <location evidence="2">Flagellum</location>
    </subcellularLocation>
    <subcellularLocation>
        <location evidence="1">Cytoplasm</location>
        <location evidence="1">Cytoskeleton</location>
        <location evidence="1">Microtubule organizing center</location>
        <location evidence="1">Centrosome</location>
        <location evidence="1">Centriole</location>
    </subcellularLocation>
    <subcellularLocation>
        <location evidence="3">Cytoplasm</location>
        <location evidence="3">Cytoskeleton</location>
        <location evidence="3">Spindle pole</location>
    </subcellularLocation>
</comment>
<dbReference type="GO" id="GO:1902017">
    <property type="term" value="P:regulation of cilium assembly"/>
    <property type="evidence" value="ECO:0007669"/>
    <property type="project" value="TreeGrafter"/>
</dbReference>
<evidence type="ECO:0000256" key="12">
    <source>
        <dbReference type="ARBA" id="ARBA00023069"/>
    </source>
</evidence>
<evidence type="ECO:0000313" key="20">
    <source>
        <dbReference type="Ensembl" id="ENSSFOP00015060179.1"/>
    </source>
</evidence>
<feature type="region of interest" description="Disordered" evidence="19">
    <location>
        <begin position="1"/>
        <end position="48"/>
    </location>
</feature>
<keyword evidence="12" id="KW-0969">Cilium</keyword>
<dbReference type="GO" id="GO:0005874">
    <property type="term" value="C:microtubule"/>
    <property type="evidence" value="ECO:0007669"/>
    <property type="project" value="UniProtKB-KW"/>
</dbReference>
<evidence type="ECO:0000256" key="7">
    <source>
        <dbReference type="ARBA" id="ARBA00022701"/>
    </source>
</evidence>
<dbReference type="GO" id="GO:0000922">
    <property type="term" value="C:spindle pole"/>
    <property type="evidence" value="ECO:0007669"/>
    <property type="project" value="UniProtKB-SubCell"/>
</dbReference>
<evidence type="ECO:0000256" key="5">
    <source>
        <dbReference type="ARBA" id="ARBA00022473"/>
    </source>
</evidence>